<sequence length="993" mass="106602">MPSSRVRSVFPKIVSSLAALALLSLTPAAVAHAAPAVASTAQEVLQAQAPALADTLPPGQLPDRVTDASGVLGPEQNAQLAAALQQYLTDHQKSIFLVYFPSFGDYTPMEWAEAAAAANGGGNTLVLAVATEDRHYGLAADTSAGYWAEWELDDVEDAIFPSLVDSDWAGVGFAAVEDATASARMNEAVDDVVGGIASFFGLDDDAEPEPPAQAEPEKVEETAAAVPEEDPPYVTDLSGVLDPAQAAEMEDAIDELAEEAGRNLFVVYVPTAEYDLSEWSAQVSDEADEATLTAMFFTDDVAHSVGPLSETGYWDQEQLDYLQAATRTGLEESGWAGGGFAAIEAAFSTEISAAGVDPAAVAAEPAQVSPTRPAYEVSPSRPARNDGAGTGWLLLAMLVIAAVGALAIVRYVAQKKAAKKMATARSISPADPSELSLLATTTLRRRAEEITVAIRASVLRGQEALDNAHSEFGIGRTRAFTRALDNADHVLQHTQREREELFLVVPTVQAENSTGFSRTLKKLGYSLKRRWFHSVKSQSGSDVEQEPRTRIRLINLISAYGLAQEELDEQISAFADRRELLLHAHAHLDELTRATVALRTRLKRMSVVFSDLEARYGPALFSSISENVGKATESLDHAERQLQIGYELKAKPAGEQGRLSYIIRDTTRAVELTDDLLLRIRNAEDDLTIAQEGLPPLIKETTEEIKEAAQLKKRGASLYLPADWDALDTAAAEASIVLAEAETRGATDPLGSYVALLEADTALEEQLRAAHTVIDAQKRQLTRLNKYLLPAQEQIQVADNLIVTHQEIVNTETRASLLNARRLVERATQLREAAAPLWQAIEYATPSTQHAKQAAEQAQKDITAHQEKVEAEQEAARTAAHREARMATLREARRATQERENENKAARKATNRAARWAAAIAASSSSTSSHSSWSSSSSGNSSSSSSRRSSGSSSRSSSSRRSSSRGGSFGGGSSTRSNRGSRGGGFSSRGGSF</sequence>
<accession>S5SWF4</accession>
<evidence type="ECO:0000313" key="5">
    <source>
        <dbReference type="EMBL" id="AGS35407.1"/>
    </source>
</evidence>
<feature type="domain" description="TPM" evidence="4">
    <location>
        <begin position="65"/>
        <end position="174"/>
    </location>
</feature>
<dbReference type="STRING" id="1224163.B841_09675"/>
<feature type="signal peptide" evidence="3">
    <location>
        <begin position="1"/>
        <end position="33"/>
    </location>
</feature>
<feature type="compositionally biased region" description="Gly residues" evidence="1">
    <location>
        <begin position="981"/>
        <end position="993"/>
    </location>
</feature>
<keyword evidence="3" id="KW-0732">Signal</keyword>
<feature type="region of interest" description="Disordered" evidence="1">
    <location>
        <begin position="851"/>
        <end position="993"/>
    </location>
</feature>
<dbReference type="KEGG" id="cmd:B841_09675"/>
<dbReference type="Pfam" id="PF04536">
    <property type="entry name" value="TPM_phosphatase"/>
    <property type="match status" value="2"/>
</dbReference>
<evidence type="ECO:0000259" key="4">
    <source>
        <dbReference type="Pfam" id="PF04536"/>
    </source>
</evidence>
<feature type="region of interest" description="Disordered" evidence="1">
    <location>
        <begin position="204"/>
        <end position="231"/>
    </location>
</feature>
<organism evidence="5 6">
    <name type="scientific">Corynebacterium maris DSM 45190</name>
    <dbReference type="NCBI Taxonomy" id="1224163"/>
    <lineage>
        <taxon>Bacteria</taxon>
        <taxon>Bacillati</taxon>
        <taxon>Actinomycetota</taxon>
        <taxon>Actinomycetes</taxon>
        <taxon>Mycobacteriales</taxon>
        <taxon>Corynebacteriaceae</taxon>
        <taxon>Corynebacterium</taxon>
    </lineage>
</organism>
<keyword evidence="2" id="KW-0472">Membrane</keyword>
<feature type="chain" id="PRO_5004532208" description="TPM domain-containing protein" evidence="3">
    <location>
        <begin position="34"/>
        <end position="993"/>
    </location>
</feature>
<dbReference type="EMBL" id="CP003924">
    <property type="protein sequence ID" value="AGS35407.1"/>
    <property type="molecule type" value="Genomic_DNA"/>
</dbReference>
<feature type="compositionally biased region" description="Low complexity" evidence="1">
    <location>
        <begin position="911"/>
        <end position="966"/>
    </location>
</feature>
<dbReference type="HOGENOM" id="CLU_301049_0_0_11"/>
<dbReference type="InterPro" id="IPR007621">
    <property type="entry name" value="TPM_dom"/>
</dbReference>
<feature type="compositionally biased region" description="Basic and acidic residues" evidence="1">
    <location>
        <begin position="858"/>
        <end position="905"/>
    </location>
</feature>
<keyword evidence="2" id="KW-0812">Transmembrane</keyword>
<dbReference type="PATRIC" id="fig|1224163.3.peg.1949"/>
<dbReference type="RefSeq" id="WP_020935340.1">
    <property type="nucleotide sequence ID" value="NC_021915.1"/>
</dbReference>
<dbReference type="Proteomes" id="UP000015388">
    <property type="component" value="Chromosome"/>
</dbReference>
<dbReference type="eggNOG" id="COG5074">
    <property type="taxonomic scope" value="Bacteria"/>
</dbReference>
<evidence type="ECO:0000256" key="1">
    <source>
        <dbReference type="SAM" id="MobiDB-lite"/>
    </source>
</evidence>
<name>S5SWF4_9CORY</name>
<keyword evidence="2" id="KW-1133">Transmembrane helix</keyword>
<dbReference type="eggNOG" id="COG1511">
    <property type="taxonomic scope" value="Bacteria"/>
</dbReference>
<gene>
    <name evidence="5" type="ORF">B841_09675</name>
</gene>
<proteinExistence type="predicted"/>
<evidence type="ECO:0000256" key="3">
    <source>
        <dbReference type="SAM" id="SignalP"/>
    </source>
</evidence>
<feature type="transmembrane region" description="Helical" evidence="2">
    <location>
        <begin position="391"/>
        <end position="413"/>
    </location>
</feature>
<reference evidence="5 6" key="1">
    <citation type="submission" date="2012-11" db="EMBL/GenBank/DDBJ databases">
        <title>The complete genome sequence of Corynebacterium maris Coryn-1 (=DSM 45190).</title>
        <authorList>
            <person name="Schaffert L."/>
            <person name="Albersmeier A."/>
            <person name="Kalinowski J."/>
            <person name="Ruckert C."/>
        </authorList>
    </citation>
    <scope>NUCLEOTIDE SEQUENCE [LARGE SCALE GENOMIC DNA]</scope>
    <source>
        <strain evidence="6">Coryn-1</strain>
    </source>
</reference>
<keyword evidence="6" id="KW-1185">Reference proteome</keyword>
<evidence type="ECO:0000256" key="2">
    <source>
        <dbReference type="SAM" id="Phobius"/>
    </source>
</evidence>
<protein>
    <recommendedName>
        <fullName evidence="4">TPM domain-containing protein</fullName>
    </recommendedName>
</protein>
<feature type="domain" description="TPM" evidence="4">
    <location>
        <begin position="234"/>
        <end position="286"/>
    </location>
</feature>
<dbReference type="AlphaFoldDB" id="S5SWF4"/>
<evidence type="ECO:0000313" key="6">
    <source>
        <dbReference type="Proteomes" id="UP000015388"/>
    </source>
</evidence>
<dbReference type="Gene3D" id="3.10.310.50">
    <property type="match status" value="2"/>
</dbReference>